<proteinExistence type="predicted"/>
<dbReference type="Proteomes" id="UP000243200">
    <property type="component" value="Unassembled WGS sequence"/>
</dbReference>
<dbReference type="OrthoDB" id="10295507at2759"/>
<dbReference type="VEuPathDB" id="PlasmoDB:PocGH01_00212900"/>
<protein>
    <submittedName>
        <fullName evidence="2">PIR protein</fullName>
    </submittedName>
</protein>
<evidence type="ECO:0000313" key="3">
    <source>
        <dbReference type="Proteomes" id="UP000243200"/>
    </source>
</evidence>
<evidence type="ECO:0000313" key="2">
    <source>
        <dbReference type="EMBL" id="SBT72882.1"/>
    </source>
</evidence>
<dbReference type="EMBL" id="FLRJ01000173">
    <property type="protein sequence ID" value="SBT72882.1"/>
    <property type="molecule type" value="Genomic_DNA"/>
</dbReference>
<accession>A0A1C3KGM4</accession>
<dbReference type="VEuPathDB" id="PlasmoDB:POWCR01_000007300"/>
<evidence type="ECO:0000256" key="1">
    <source>
        <dbReference type="SAM" id="Phobius"/>
    </source>
</evidence>
<keyword evidence="1" id="KW-0812">Transmembrane</keyword>
<organism evidence="2 3">
    <name type="scientific">Plasmodium ovale</name>
    <name type="common">malaria parasite P. ovale</name>
    <dbReference type="NCBI Taxonomy" id="36330"/>
    <lineage>
        <taxon>Eukaryota</taxon>
        <taxon>Sar</taxon>
        <taxon>Alveolata</taxon>
        <taxon>Apicomplexa</taxon>
        <taxon>Aconoidasida</taxon>
        <taxon>Haemosporida</taxon>
        <taxon>Plasmodiidae</taxon>
        <taxon>Plasmodium</taxon>
        <taxon>Plasmodium (Plasmodium)</taxon>
    </lineage>
</organism>
<dbReference type="InterPro" id="IPR008780">
    <property type="entry name" value="Plasmodium_Vir"/>
</dbReference>
<dbReference type="Pfam" id="PF05795">
    <property type="entry name" value="Plasmodium_Vir"/>
    <property type="match status" value="1"/>
</dbReference>
<dbReference type="AlphaFoldDB" id="A0A1C3KGM4"/>
<feature type="transmembrane region" description="Helical" evidence="1">
    <location>
        <begin position="278"/>
        <end position="297"/>
    </location>
</feature>
<keyword evidence="1" id="KW-0472">Membrane</keyword>
<reference evidence="2 3" key="1">
    <citation type="submission" date="2016-06" db="EMBL/GenBank/DDBJ databases">
        <authorList>
            <consortium name="Pathogen Informatics"/>
        </authorList>
    </citation>
    <scope>NUCLEOTIDE SEQUENCE [LARGE SCALE GENOMIC DNA]</scope>
</reference>
<sequence>MVVQEPISKTELSFEIYDKFNSKFVPCAYCKFCDKEKESFENQETWVINLCYQLARNLQFISDREFSDPNIKDKYCKELTHWVHDEVINAHEIDELSKYGKIISKLHRPWNLIIGSSKADKDKICKTDTFIHNFAEENLKKKMDDYCENYSIISKELDKENADCKPYYKYLNDSLSIHTEIIKGCNNKVKNTKYCPPKGDDCVFHPPSEILKREACQKINNPRFIETKADEKGMTCEPCPLCPVGGLKEEMESDGDLKTHRAPILEESASFDFSDKRAIFLLVFSVWGMLLTLFLFYKKTPFGSWFKNFLRRKKVIQNNFEENEFHEFLDDDYDTADSNIENRRYDLTYNPT</sequence>
<gene>
    <name evidence="2" type="primary">PowCR01_000007300</name>
    <name evidence="2" type="ORF">POWCR01_000007300</name>
</gene>
<name>A0A1C3KGM4_PLAOA</name>
<keyword evidence="1" id="KW-1133">Transmembrane helix</keyword>